<evidence type="ECO:0000256" key="2">
    <source>
        <dbReference type="ARBA" id="ARBA00023125"/>
    </source>
</evidence>
<dbReference type="AlphaFoldDB" id="A0A1M3SYR0"/>
<sequence>MSSTPTENLSENRNDRVPENVLVPDTPGRRRGSILYGTSGEYHPNQPVTDEGTRPSLNEPPSASKTAVTQSLPEGAGITHRPCDYCRRNNKKCRLKLPGTCFNCAERKKKCRYSSAQSPAASGRAVGPVSMAAEETRSDVLHSRANHYAENTARLLAGGRDRPQPNSDDPPDHITGNRESATLASHSRTSYAPDFPNHREGSYPTTAASTAEDDFELPHTRTIRSSSLVRREIRDVEDSQRAKRPRVVRRESFDNPIYST</sequence>
<dbReference type="GO" id="GO:0003677">
    <property type="term" value="F:DNA binding"/>
    <property type="evidence" value="ECO:0007669"/>
    <property type="project" value="UniProtKB-KW"/>
</dbReference>
<dbReference type="VEuPathDB" id="FungiDB:ASPFODRAFT_556875"/>
<reference evidence="8" key="1">
    <citation type="journal article" date="2017" name="Genome Biol.">
        <title>Comparative genomics reveals high biological diversity and specific adaptations in the industrially and medically important fungal genus Aspergillus.</title>
        <authorList>
            <person name="de Vries R.P."/>
            <person name="Riley R."/>
            <person name="Wiebenga A."/>
            <person name="Aguilar-Osorio G."/>
            <person name="Amillis S."/>
            <person name="Uchima C.A."/>
            <person name="Anderluh G."/>
            <person name="Asadollahi M."/>
            <person name="Askin M."/>
            <person name="Barry K."/>
            <person name="Battaglia E."/>
            <person name="Bayram O."/>
            <person name="Benocci T."/>
            <person name="Braus-Stromeyer S.A."/>
            <person name="Caldana C."/>
            <person name="Canovas D."/>
            <person name="Cerqueira G.C."/>
            <person name="Chen F."/>
            <person name="Chen W."/>
            <person name="Choi C."/>
            <person name="Clum A."/>
            <person name="Dos Santos R.A."/>
            <person name="Damasio A.R."/>
            <person name="Diallinas G."/>
            <person name="Emri T."/>
            <person name="Fekete E."/>
            <person name="Flipphi M."/>
            <person name="Freyberg S."/>
            <person name="Gallo A."/>
            <person name="Gournas C."/>
            <person name="Habgood R."/>
            <person name="Hainaut M."/>
            <person name="Harispe M.L."/>
            <person name="Henrissat B."/>
            <person name="Hilden K.S."/>
            <person name="Hope R."/>
            <person name="Hossain A."/>
            <person name="Karabika E."/>
            <person name="Karaffa L."/>
            <person name="Karanyi Z."/>
            <person name="Krasevec N."/>
            <person name="Kuo A."/>
            <person name="Kusch H."/>
            <person name="LaButti K."/>
            <person name="Lagendijk E.L."/>
            <person name="Lapidus A."/>
            <person name="Levasseur A."/>
            <person name="Lindquist E."/>
            <person name="Lipzen A."/>
            <person name="Logrieco A.F."/>
            <person name="MacCabe A."/>
            <person name="Maekelae M.R."/>
            <person name="Malavazi I."/>
            <person name="Melin P."/>
            <person name="Meyer V."/>
            <person name="Mielnichuk N."/>
            <person name="Miskei M."/>
            <person name="Molnar A.P."/>
            <person name="Mule G."/>
            <person name="Ngan C.Y."/>
            <person name="Orejas M."/>
            <person name="Orosz E."/>
            <person name="Ouedraogo J.P."/>
            <person name="Overkamp K.M."/>
            <person name="Park H.-S."/>
            <person name="Perrone G."/>
            <person name="Piumi F."/>
            <person name="Punt P.J."/>
            <person name="Ram A.F."/>
            <person name="Ramon A."/>
            <person name="Rauscher S."/>
            <person name="Record E."/>
            <person name="Riano-Pachon D.M."/>
            <person name="Robert V."/>
            <person name="Roehrig J."/>
            <person name="Ruller R."/>
            <person name="Salamov A."/>
            <person name="Salih N.S."/>
            <person name="Samson R.A."/>
            <person name="Sandor E."/>
            <person name="Sanguinetti M."/>
            <person name="Schuetze T."/>
            <person name="Sepcic K."/>
            <person name="Shelest E."/>
            <person name="Sherlock G."/>
            <person name="Sophianopoulou V."/>
            <person name="Squina F.M."/>
            <person name="Sun H."/>
            <person name="Susca A."/>
            <person name="Todd R.B."/>
            <person name="Tsang A."/>
            <person name="Unkles S.E."/>
            <person name="van de Wiele N."/>
            <person name="van Rossen-Uffink D."/>
            <person name="Oliveira J.V."/>
            <person name="Vesth T.C."/>
            <person name="Visser J."/>
            <person name="Yu J.-H."/>
            <person name="Zhou M."/>
            <person name="Andersen M.R."/>
            <person name="Archer D.B."/>
            <person name="Baker S.E."/>
            <person name="Benoit I."/>
            <person name="Brakhage A.A."/>
            <person name="Braus G.H."/>
            <person name="Fischer R."/>
            <person name="Frisvad J.C."/>
            <person name="Goldman G.H."/>
            <person name="Houbraken J."/>
            <person name="Oakley B."/>
            <person name="Pocsi I."/>
            <person name="Scazzocchio C."/>
            <person name="Seiboth B."/>
            <person name="vanKuyk P.A."/>
            <person name="Wortman J."/>
            <person name="Dyer P.S."/>
            <person name="Grigoriev I.V."/>
        </authorList>
    </citation>
    <scope>NUCLEOTIDE SEQUENCE [LARGE SCALE GENOMIC DNA]</scope>
    <source>
        <strain evidence="8">CBS 106.47</strain>
    </source>
</reference>
<feature type="region of interest" description="Disordered" evidence="5">
    <location>
        <begin position="1"/>
        <end position="80"/>
    </location>
</feature>
<dbReference type="Gene3D" id="4.10.240.10">
    <property type="entry name" value="Zn(2)-C6 fungal-type DNA-binding domain"/>
    <property type="match status" value="1"/>
</dbReference>
<organism evidence="7 8">
    <name type="scientific">Aspergillus luchuensis (strain CBS 106.47)</name>
    <dbReference type="NCBI Taxonomy" id="1137211"/>
    <lineage>
        <taxon>Eukaryota</taxon>
        <taxon>Fungi</taxon>
        <taxon>Dikarya</taxon>
        <taxon>Ascomycota</taxon>
        <taxon>Pezizomycotina</taxon>
        <taxon>Eurotiomycetes</taxon>
        <taxon>Eurotiomycetidae</taxon>
        <taxon>Eurotiales</taxon>
        <taxon>Aspergillaceae</taxon>
        <taxon>Aspergillus</taxon>
        <taxon>Aspergillus subgen. Circumdati</taxon>
    </lineage>
</organism>
<evidence type="ECO:0000256" key="1">
    <source>
        <dbReference type="ARBA" id="ARBA00023015"/>
    </source>
</evidence>
<evidence type="ECO:0000256" key="5">
    <source>
        <dbReference type="SAM" id="MobiDB-lite"/>
    </source>
</evidence>
<name>A0A1M3SYR0_ASPLC</name>
<dbReference type="GO" id="GO:0008270">
    <property type="term" value="F:zinc ion binding"/>
    <property type="evidence" value="ECO:0007669"/>
    <property type="project" value="InterPro"/>
</dbReference>
<evidence type="ECO:0000313" key="8">
    <source>
        <dbReference type="Proteomes" id="UP000184063"/>
    </source>
</evidence>
<evidence type="ECO:0000256" key="3">
    <source>
        <dbReference type="ARBA" id="ARBA00023163"/>
    </source>
</evidence>
<feature type="compositionally biased region" description="Polar residues" evidence="5">
    <location>
        <begin position="55"/>
        <end position="72"/>
    </location>
</feature>
<feature type="domain" description="Zn(2)-C6 fungal-type" evidence="6">
    <location>
        <begin position="82"/>
        <end position="113"/>
    </location>
</feature>
<feature type="region of interest" description="Disordered" evidence="5">
    <location>
        <begin position="155"/>
        <end position="260"/>
    </location>
</feature>
<dbReference type="CDD" id="cd00067">
    <property type="entry name" value="GAL4"/>
    <property type="match status" value="1"/>
</dbReference>
<dbReference type="EMBL" id="KV878281">
    <property type="protein sequence ID" value="OJZ79632.1"/>
    <property type="molecule type" value="Genomic_DNA"/>
</dbReference>
<protein>
    <recommendedName>
        <fullName evidence="6">Zn(2)-C6 fungal-type domain-containing protein</fullName>
    </recommendedName>
</protein>
<keyword evidence="4" id="KW-0539">Nucleus</keyword>
<evidence type="ECO:0000256" key="4">
    <source>
        <dbReference type="ARBA" id="ARBA00023242"/>
    </source>
</evidence>
<accession>A0A1M3SYR0</accession>
<dbReference type="InterPro" id="IPR036864">
    <property type="entry name" value="Zn2-C6_fun-type_DNA-bd_sf"/>
</dbReference>
<evidence type="ECO:0000259" key="6">
    <source>
        <dbReference type="PROSITE" id="PS50048"/>
    </source>
</evidence>
<evidence type="ECO:0000313" key="7">
    <source>
        <dbReference type="EMBL" id="OJZ79632.1"/>
    </source>
</evidence>
<proteinExistence type="predicted"/>
<dbReference type="InterPro" id="IPR001138">
    <property type="entry name" value="Zn2Cys6_DnaBD"/>
</dbReference>
<feature type="region of interest" description="Disordered" evidence="5">
    <location>
        <begin position="113"/>
        <end position="138"/>
    </location>
</feature>
<dbReference type="Pfam" id="PF00172">
    <property type="entry name" value="Zn_clus"/>
    <property type="match status" value="1"/>
</dbReference>
<feature type="compositionally biased region" description="Basic and acidic residues" evidence="5">
    <location>
        <begin position="229"/>
        <end position="241"/>
    </location>
</feature>
<keyword evidence="1" id="KW-0805">Transcription regulation</keyword>
<dbReference type="GO" id="GO:0009893">
    <property type="term" value="P:positive regulation of metabolic process"/>
    <property type="evidence" value="ECO:0007669"/>
    <property type="project" value="UniProtKB-ARBA"/>
</dbReference>
<dbReference type="SUPFAM" id="SSF57701">
    <property type="entry name" value="Zn2/Cys6 DNA-binding domain"/>
    <property type="match status" value="1"/>
</dbReference>
<feature type="compositionally biased region" description="Polar residues" evidence="5">
    <location>
        <begin position="177"/>
        <end position="190"/>
    </location>
</feature>
<dbReference type="Proteomes" id="UP000184063">
    <property type="component" value="Unassembled WGS sequence"/>
</dbReference>
<gene>
    <name evidence="7" type="ORF">ASPFODRAFT_556875</name>
</gene>
<dbReference type="SMART" id="SM00066">
    <property type="entry name" value="GAL4"/>
    <property type="match status" value="1"/>
</dbReference>
<dbReference type="PROSITE" id="PS50048">
    <property type="entry name" value="ZN2_CY6_FUNGAL_2"/>
    <property type="match status" value="1"/>
</dbReference>
<keyword evidence="2" id="KW-0238">DNA-binding</keyword>
<dbReference type="GO" id="GO:0000981">
    <property type="term" value="F:DNA-binding transcription factor activity, RNA polymerase II-specific"/>
    <property type="evidence" value="ECO:0007669"/>
    <property type="project" value="InterPro"/>
</dbReference>
<keyword evidence="3" id="KW-0804">Transcription</keyword>